<dbReference type="PATRIC" id="fig|1476583.3.peg.1430"/>
<dbReference type="Gene3D" id="3.30.1370.30">
    <property type="match status" value="1"/>
</dbReference>
<evidence type="ECO:0000256" key="1">
    <source>
        <dbReference type="ARBA" id="ARBA00006471"/>
    </source>
</evidence>
<comment type="similarity">
    <text evidence="1 7 8">Belongs to the universal ribosomal protein uS8 family.</text>
</comment>
<accession>A0A016QRT1</accession>
<dbReference type="PANTHER" id="PTHR11758">
    <property type="entry name" value="40S RIBOSOMAL PROTEIN S15A"/>
    <property type="match status" value="1"/>
</dbReference>
<evidence type="ECO:0000256" key="5">
    <source>
        <dbReference type="ARBA" id="ARBA00023274"/>
    </source>
</evidence>
<dbReference type="Pfam" id="PF00410">
    <property type="entry name" value="Ribosomal_S8"/>
    <property type="match status" value="1"/>
</dbReference>
<dbReference type="OrthoDB" id="9802617at2"/>
<dbReference type="FunFam" id="3.30.1370.30:FF:000002">
    <property type="entry name" value="30S ribosomal protein S8"/>
    <property type="match status" value="1"/>
</dbReference>
<dbReference type="GO" id="GO:0019843">
    <property type="term" value="F:rRNA binding"/>
    <property type="evidence" value="ECO:0007669"/>
    <property type="project" value="UniProtKB-UniRule"/>
</dbReference>
<name>A0A016QRT1_9DEIO</name>
<keyword evidence="5 7" id="KW-0687">Ribonucleoprotein</keyword>
<comment type="subunit">
    <text evidence="7">Part of the 30S ribosomal subunit. Contacts proteins S5 and S12.</text>
</comment>
<dbReference type="GO" id="GO:0003735">
    <property type="term" value="F:structural constituent of ribosome"/>
    <property type="evidence" value="ECO:0007669"/>
    <property type="project" value="InterPro"/>
</dbReference>
<dbReference type="STRING" id="1476583.DEIPH_ctg022orf0023"/>
<dbReference type="SUPFAM" id="SSF56047">
    <property type="entry name" value="Ribosomal protein S8"/>
    <property type="match status" value="1"/>
</dbReference>
<dbReference type="GO" id="GO:1990904">
    <property type="term" value="C:ribonucleoprotein complex"/>
    <property type="evidence" value="ECO:0007669"/>
    <property type="project" value="UniProtKB-KW"/>
</dbReference>
<dbReference type="InterPro" id="IPR047863">
    <property type="entry name" value="Ribosomal_uS8_CS"/>
</dbReference>
<keyword evidence="2 7" id="KW-0699">rRNA-binding</keyword>
<dbReference type="AlphaFoldDB" id="A0A016QRT1"/>
<gene>
    <name evidence="7 9" type="primary">rpsH</name>
    <name evidence="9" type="ORF">DEIPH_ctg022orf0023</name>
</gene>
<evidence type="ECO:0000313" key="10">
    <source>
        <dbReference type="Proteomes" id="UP000020492"/>
    </source>
</evidence>
<evidence type="ECO:0000256" key="6">
    <source>
        <dbReference type="ARBA" id="ARBA00035258"/>
    </source>
</evidence>
<dbReference type="FunFam" id="3.30.1490.10:FF:000001">
    <property type="entry name" value="30S ribosomal protein S8"/>
    <property type="match status" value="1"/>
</dbReference>
<evidence type="ECO:0000313" key="9">
    <source>
        <dbReference type="EMBL" id="EYB68484.1"/>
    </source>
</evidence>
<evidence type="ECO:0000256" key="2">
    <source>
        <dbReference type="ARBA" id="ARBA00022730"/>
    </source>
</evidence>
<dbReference type="GO" id="GO:0006412">
    <property type="term" value="P:translation"/>
    <property type="evidence" value="ECO:0007669"/>
    <property type="project" value="UniProtKB-UniRule"/>
</dbReference>
<evidence type="ECO:0000256" key="8">
    <source>
        <dbReference type="RuleBase" id="RU003660"/>
    </source>
</evidence>
<dbReference type="GO" id="GO:0005737">
    <property type="term" value="C:cytoplasm"/>
    <property type="evidence" value="ECO:0007669"/>
    <property type="project" value="UniProtKB-ARBA"/>
</dbReference>
<dbReference type="NCBIfam" id="NF001109">
    <property type="entry name" value="PRK00136.1"/>
    <property type="match status" value="1"/>
</dbReference>
<dbReference type="GO" id="GO:0005840">
    <property type="term" value="C:ribosome"/>
    <property type="evidence" value="ECO:0007669"/>
    <property type="project" value="UniProtKB-KW"/>
</dbReference>
<keyword evidence="10" id="KW-1185">Reference proteome</keyword>
<dbReference type="Proteomes" id="UP000020492">
    <property type="component" value="Unassembled WGS sequence"/>
</dbReference>
<proteinExistence type="inferred from homology"/>
<dbReference type="EMBL" id="JHAC01000022">
    <property type="protein sequence ID" value="EYB68484.1"/>
    <property type="molecule type" value="Genomic_DNA"/>
</dbReference>
<dbReference type="HAMAP" id="MF_01302_B">
    <property type="entry name" value="Ribosomal_uS8_B"/>
    <property type="match status" value="1"/>
</dbReference>
<comment type="function">
    <text evidence="7">One of the primary rRNA binding proteins, it binds directly to 16S rRNA central domain where it helps coordinate assembly of the platform of the 30S subunit.</text>
</comment>
<sequence length="133" mass="15005">MLSDPIADMLTRIRNATRTHKESVDIPASNFKEQLARLLVQEGYVASVERTRPEGQKFDVLRVTLKYGQKREQVIKHIERISRPGRRAYVSAENLPRIQRGLGLAVVSTSKGLLPDREARKQGVGGEVVCVLW</sequence>
<dbReference type="PROSITE" id="PS00053">
    <property type="entry name" value="RIBOSOMAL_S8"/>
    <property type="match status" value="1"/>
</dbReference>
<reference evidence="9 10" key="1">
    <citation type="submission" date="2014-03" db="EMBL/GenBank/DDBJ databases">
        <title>Draft genome sequence of Deinococcus phoenicis 1P10ME.</title>
        <authorList>
            <person name="Stepanov V.G."/>
            <person name="Vaishampayan P."/>
            <person name="Venkateswaran K."/>
            <person name="Fox G.E."/>
        </authorList>
    </citation>
    <scope>NUCLEOTIDE SEQUENCE [LARGE SCALE GENOMIC DNA]</scope>
    <source>
        <strain evidence="9 10">1P10ME</strain>
    </source>
</reference>
<evidence type="ECO:0000256" key="3">
    <source>
        <dbReference type="ARBA" id="ARBA00022884"/>
    </source>
</evidence>
<dbReference type="InterPro" id="IPR000630">
    <property type="entry name" value="Ribosomal_uS8"/>
</dbReference>
<protein>
    <recommendedName>
        <fullName evidence="6 7">Small ribosomal subunit protein uS8</fullName>
    </recommendedName>
</protein>
<keyword evidence="4 7" id="KW-0689">Ribosomal protein</keyword>
<dbReference type="InterPro" id="IPR035987">
    <property type="entry name" value="Ribosomal_uS8_sf"/>
</dbReference>
<dbReference type="eggNOG" id="COG0096">
    <property type="taxonomic scope" value="Bacteria"/>
</dbReference>
<comment type="caution">
    <text evidence="9">The sequence shown here is derived from an EMBL/GenBank/DDBJ whole genome shotgun (WGS) entry which is preliminary data.</text>
</comment>
<dbReference type="Gene3D" id="3.30.1490.10">
    <property type="match status" value="1"/>
</dbReference>
<evidence type="ECO:0000256" key="7">
    <source>
        <dbReference type="HAMAP-Rule" id="MF_01302"/>
    </source>
</evidence>
<dbReference type="RefSeq" id="WP_034356041.1">
    <property type="nucleotide sequence ID" value="NZ_JHAC01000022.1"/>
</dbReference>
<evidence type="ECO:0000256" key="4">
    <source>
        <dbReference type="ARBA" id="ARBA00022980"/>
    </source>
</evidence>
<keyword evidence="3 7" id="KW-0694">RNA-binding</keyword>
<organism evidence="9 10">
    <name type="scientific">Deinococcus phoenicis</name>
    <dbReference type="NCBI Taxonomy" id="1476583"/>
    <lineage>
        <taxon>Bacteria</taxon>
        <taxon>Thermotogati</taxon>
        <taxon>Deinococcota</taxon>
        <taxon>Deinococci</taxon>
        <taxon>Deinococcales</taxon>
        <taxon>Deinococcaceae</taxon>
        <taxon>Deinococcus</taxon>
    </lineage>
</organism>